<dbReference type="Proteomes" id="UP000001745">
    <property type="component" value="Unassembled WGS sequence"/>
</dbReference>
<evidence type="ECO:0000313" key="2">
    <source>
        <dbReference type="Proteomes" id="UP000001745"/>
    </source>
</evidence>
<sequence>MCEYFGTKHEQYQLYQLLMAEHGWAEPKSLELHSWCQAILNFPKNSRQYWPWFVKKKKDILNACTKIRHSEVYRQSQDAGAIFKSFEAGVGLARIHQDSAVVRYIRNLEADFQAIVDDISSQKQTEQAQLMQGAMERTKTQLEACCREAGEKLTDSVDIMSNEITSITDEMTNIDDFSEPDIGEMMLEAKGAETVPFADLPL</sequence>
<dbReference type="GeneID" id="8104002"/>
<proteinExistence type="predicted"/>
<evidence type="ECO:0000313" key="1">
    <source>
        <dbReference type="EMBL" id="EED13671.1"/>
    </source>
</evidence>
<name>B8MMB7_TALSN</name>
<dbReference type="VEuPathDB" id="FungiDB:TSTA_099240"/>
<dbReference type="RefSeq" id="XP_002485909.1">
    <property type="nucleotide sequence ID" value="XM_002485864.1"/>
</dbReference>
<dbReference type="AlphaFoldDB" id="B8MMB7"/>
<keyword evidence="2" id="KW-1185">Reference proteome</keyword>
<gene>
    <name evidence="1" type="ORF">TSTA_099240</name>
</gene>
<dbReference type="HOGENOM" id="CLU_1355454_0_0_1"/>
<dbReference type="PhylomeDB" id="B8MMB7"/>
<accession>B8MMB7</accession>
<reference evidence="2" key="1">
    <citation type="journal article" date="2015" name="Genome Announc.">
        <title>Genome sequence of the AIDS-associated pathogen Penicillium marneffei (ATCC18224) and its near taxonomic relative Talaromyces stipitatus (ATCC10500).</title>
        <authorList>
            <person name="Nierman W.C."/>
            <person name="Fedorova-Abrams N.D."/>
            <person name="Andrianopoulos A."/>
        </authorList>
    </citation>
    <scope>NUCLEOTIDE SEQUENCE [LARGE SCALE GENOMIC DNA]</scope>
    <source>
        <strain evidence="2">ATCC 10500 / CBS 375.48 / QM 6759 / NRRL 1006</strain>
    </source>
</reference>
<dbReference type="EMBL" id="EQ962658">
    <property type="protein sequence ID" value="EED13671.1"/>
    <property type="molecule type" value="Genomic_DNA"/>
</dbReference>
<dbReference type="OrthoDB" id="5324651at2759"/>
<dbReference type="STRING" id="441959.B8MMB7"/>
<dbReference type="InParanoid" id="B8MMB7"/>
<protein>
    <submittedName>
        <fullName evidence="1">Uncharacterized protein</fullName>
    </submittedName>
</protein>
<organism evidence="1 2">
    <name type="scientific">Talaromyces stipitatus (strain ATCC 10500 / CBS 375.48 / QM 6759 / NRRL 1006)</name>
    <name type="common">Penicillium stipitatum</name>
    <dbReference type="NCBI Taxonomy" id="441959"/>
    <lineage>
        <taxon>Eukaryota</taxon>
        <taxon>Fungi</taxon>
        <taxon>Dikarya</taxon>
        <taxon>Ascomycota</taxon>
        <taxon>Pezizomycotina</taxon>
        <taxon>Eurotiomycetes</taxon>
        <taxon>Eurotiomycetidae</taxon>
        <taxon>Eurotiales</taxon>
        <taxon>Trichocomaceae</taxon>
        <taxon>Talaromyces</taxon>
        <taxon>Talaromyces sect. Talaromyces</taxon>
    </lineage>
</organism>